<dbReference type="AlphaFoldDB" id="A0A510DU08"/>
<accession>A0A510E1R7</accession>
<dbReference type="GeneID" id="41717316"/>
<name>A0A510DU08_9CREN</name>
<gene>
    <name evidence="2" type="ORF">IC006_0969</name>
    <name evidence="3" type="ORF">IC007_0941</name>
</gene>
<evidence type="ECO:0000256" key="1">
    <source>
        <dbReference type="SAM" id="Phobius"/>
    </source>
</evidence>
<evidence type="ECO:0000313" key="4">
    <source>
        <dbReference type="Proteomes" id="UP000322983"/>
    </source>
</evidence>
<evidence type="ECO:0000313" key="3">
    <source>
        <dbReference type="EMBL" id="BBG26433.1"/>
    </source>
</evidence>
<dbReference type="Proteomes" id="UP000325030">
    <property type="component" value="Chromosome"/>
</dbReference>
<feature type="transmembrane region" description="Helical" evidence="1">
    <location>
        <begin position="73"/>
        <end position="95"/>
    </location>
</feature>
<evidence type="ECO:0000313" key="2">
    <source>
        <dbReference type="EMBL" id="BBG23681.1"/>
    </source>
</evidence>
<reference evidence="2 4" key="2">
    <citation type="journal article" date="2020" name="Int. J. Syst. Evol. Microbiol.">
        <title>Sulfuracidifex tepidarius gen. nov., sp. nov. and transfer of Sulfolobus metallicus Huber and Stetter 1992 to the genus Sulfuracidifex as Sulfuracidifex metallicus comb. nov.</title>
        <authorList>
            <person name="Itoh T."/>
            <person name="Miura T."/>
            <person name="Sakai H.D."/>
            <person name="Kato S."/>
            <person name="Ohkuma M."/>
            <person name="Takashina T."/>
        </authorList>
    </citation>
    <scope>NUCLEOTIDE SEQUENCE [LARGE SCALE GENOMIC DNA]</scope>
    <source>
        <strain evidence="2 4">IC-006</strain>
        <strain evidence="3">IC-007</strain>
    </source>
</reference>
<dbReference type="EMBL" id="AP018930">
    <property type="protein sequence ID" value="BBG26433.1"/>
    <property type="molecule type" value="Genomic_DNA"/>
</dbReference>
<dbReference type="STRING" id="1294262.GCA_001316085_03126"/>
<proteinExistence type="predicted"/>
<feature type="transmembrane region" description="Helical" evidence="1">
    <location>
        <begin position="167"/>
        <end position="192"/>
    </location>
</feature>
<dbReference type="OrthoDB" id="378167at2157"/>
<organism evidence="2 4">
    <name type="scientific">Sulfuracidifex tepidarius</name>
    <dbReference type="NCBI Taxonomy" id="1294262"/>
    <lineage>
        <taxon>Archaea</taxon>
        <taxon>Thermoproteota</taxon>
        <taxon>Thermoprotei</taxon>
        <taxon>Sulfolobales</taxon>
        <taxon>Sulfolobaceae</taxon>
        <taxon>Sulfuracidifex</taxon>
    </lineage>
</organism>
<dbReference type="KEGG" id="step:IC006_0969"/>
<keyword evidence="1" id="KW-0472">Membrane</keyword>
<dbReference type="Proteomes" id="UP000322983">
    <property type="component" value="Chromosome"/>
</dbReference>
<reference evidence="5" key="1">
    <citation type="submission" date="2018-09" db="EMBL/GenBank/DDBJ databases">
        <title>Complete Genome Sequencing of Sulfolobus sp. JCM 16834.</title>
        <authorList>
            <person name="Kato S."/>
            <person name="Itoh T."/>
            <person name="Ohkuma M."/>
        </authorList>
    </citation>
    <scope>NUCLEOTIDE SEQUENCE [LARGE SCALE GENOMIC DNA]</scope>
    <source>
        <strain evidence="5">IC-007</strain>
    </source>
</reference>
<feature type="transmembrane region" description="Helical" evidence="1">
    <location>
        <begin position="21"/>
        <end position="42"/>
    </location>
</feature>
<keyword evidence="4" id="KW-1185">Reference proteome</keyword>
<dbReference type="RefSeq" id="WP_054846916.1">
    <property type="nucleotide sequence ID" value="NZ_AP018929.1"/>
</dbReference>
<accession>A0A510DU08</accession>
<dbReference type="EMBL" id="AP018929">
    <property type="protein sequence ID" value="BBG23681.1"/>
    <property type="molecule type" value="Genomic_DNA"/>
</dbReference>
<keyword evidence="1" id="KW-0812">Transmembrane</keyword>
<keyword evidence="1" id="KW-1133">Transmembrane helix</keyword>
<sequence>MTSGIVRAYVTRLKINIRNMIILSLAYGIGIISSTVIVGVLFPEIYTPTTRQALEALAIRMLNIHNHVLPKDALGVVAAAIFTPFLAAIIAAFVASGTISGTFSEDRNEGVFEVLLSSPVSHRDIIISLLIYTLLASLIVEGLVITITSGISLLSLYLMGYLNSFGIYYLELVTILIPSLTFPAVLISLLLITISPSLGRVRTGLTPGRTYYQRFHFFQY</sequence>
<evidence type="ECO:0000313" key="5">
    <source>
        <dbReference type="Proteomes" id="UP000325030"/>
    </source>
</evidence>
<feature type="transmembrane region" description="Helical" evidence="1">
    <location>
        <begin position="125"/>
        <end position="147"/>
    </location>
</feature>
<protein>
    <submittedName>
        <fullName evidence="2">Uncharacterized protein</fullName>
    </submittedName>
</protein>